<dbReference type="EMBL" id="JBJKBG010000002">
    <property type="protein sequence ID" value="KAL3748453.1"/>
    <property type="molecule type" value="Genomic_DNA"/>
</dbReference>
<comment type="caution">
    <text evidence="2">The sequence shown here is derived from an EMBL/GenBank/DDBJ whole genome shotgun (WGS) entry which is preliminary data.</text>
</comment>
<evidence type="ECO:0000313" key="2">
    <source>
        <dbReference type="EMBL" id="KAL3748453.1"/>
    </source>
</evidence>
<evidence type="ECO:0000256" key="1">
    <source>
        <dbReference type="SAM" id="Phobius"/>
    </source>
</evidence>
<name>A0ABD3LAA2_EUCGL</name>
<feature type="transmembrane region" description="Helical" evidence="1">
    <location>
        <begin position="31"/>
        <end position="54"/>
    </location>
</feature>
<keyword evidence="1" id="KW-0472">Membrane</keyword>
<keyword evidence="3" id="KW-1185">Reference proteome</keyword>
<gene>
    <name evidence="2" type="ORF">ACJRO7_009659</name>
</gene>
<accession>A0ABD3LAA2</accession>
<keyword evidence="1" id="KW-0812">Transmembrane</keyword>
<evidence type="ECO:0008006" key="4">
    <source>
        <dbReference type="Google" id="ProtNLM"/>
    </source>
</evidence>
<sequence>MRSAHPIPPHANDDAASPPAAPPRFDWYKLIIIRCIAFAGPTILGLLMLIFLAIPAETPLDPGSSLWSLNISISYSNLITVEYAHMKLLSSFDGQLALSRPSLVSNSTQAPGCGTSLQAKAQTTLSLITDLGVNGMEVTIEVAAKAKRRLRLGLWWVAVLDVDVSCTYLTFAAQSNSGGSGDRMIIEGTLSCSLDIIPQLW</sequence>
<keyword evidence="1" id="KW-1133">Transmembrane helix</keyword>
<organism evidence="2 3">
    <name type="scientific">Eucalyptus globulus</name>
    <name type="common">Tasmanian blue gum</name>
    <dbReference type="NCBI Taxonomy" id="34317"/>
    <lineage>
        <taxon>Eukaryota</taxon>
        <taxon>Viridiplantae</taxon>
        <taxon>Streptophyta</taxon>
        <taxon>Embryophyta</taxon>
        <taxon>Tracheophyta</taxon>
        <taxon>Spermatophyta</taxon>
        <taxon>Magnoliopsida</taxon>
        <taxon>eudicotyledons</taxon>
        <taxon>Gunneridae</taxon>
        <taxon>Pentapetalae</taxon>
        <taxon>rosids</taxon>
        <taxon>malvids</taxon>
        <taxon>Myrtales</taxon>
        <taxon>Myrtaceae</taxon>
        <taxon>Myrtoideae</taxon>
        <taxon>Eucalypteae</taxon>
        <taxon>Eucalyptus</taxon>
    </lineage>
</organism>
<evidence type="ECO:0000313" key="3">
    <source>
        <dbReference type="Proteomes" id="UP001634007"/>
    </source>
</evidence>
<reference evidence="2 3" key="1">
    <citation type="submission" date="2024-11" db="EMBL/GenBank/DDBJ databases">
        <title>Chromosome-level genome assembly of Eucalyptus globulus Labill. provides insights into its genome evolution.</title>
        <authorList>
            <person name="Li X."/>
        </authorList>
    </citation>
    <scope>NUCLEOTIDE SEQUENCE [LARGE SCALE GENOMIC DNA]</scope>
    <source>
        <strain evidence="2">CL2024</strain>
        <tissue evidence="2">Fresh tender leaves</tissue>
    </source>
</reference>
<proteinExistence type="predicted"/>
<protein>
    <recommendedName>
        <fullName evidence="4">Late embryogenesis abundant protein LEA-2 subgroup domain-containing protein</fullName>
    </recommendedName>
</protein>
<dbReference type="AlphaFoldDB" id="A0ABD3LAA2"/>
<dbReference type="Proteomes" id="UP001634007">
    <property type="component" value="Unassembled WGS sequence"/>
</dbReference>